<dbReference type="FunFam" id="1.20.80.10:FF:000010">
    <property type="entry name" value="Acyl-CoA-binding domain-containing protein 5"/>
    <property type="match status" value="1"/>
</dbReference>
<proteinExistence type="predicted"/>
<dbReference type="InterPro" id="IPR014352">
    <property type="entry name" value="FERM/acyl-CoA-bd_prot_sf"/>
</dbReference>
<dbReference type="InterPro" id="IPR035984">
    <property type="entry name" value="Acyl-CoA-binding_sf"/>
</dbReference>
<name>A0A7R8WPM0_9CRUS</name>
<dbReference type="OrthoDB" id="71307at2759"/>
<dbReference type="PROSITE" id="PS00880">
    <property type="entry name" value="ACB_1"/>
    <property type="match status" value="1"/>
</dbReference>
<evidence type="ECO:0000313" key="2">
    <source>
        <dbReference type="EMBL" id="CAD7235556.1"/>
    </source>
</evidence>
<protein>
    <submittedName>
        <fullName evidence="2">Uncharacterized protein</fullName>
    </submittedName>
</protein>
<dbReference type="PANTHER" id="PTHR23310">
    <property type="entry name" value="ACYL-COA-BINDING PROTEIN, ACBP"/>
    <property type="match status" value="1"/>
</dbReference>
<dbReference type="PANTHER" id="PTHR23310:SF77">
    <property type="entry name" value="LD25952P"/>
    <property type="match status" value="1"/>
</dbReference>
<organism evidence="2">
    <name type="scientific">Cyprideis torosa</name>
    <dbReference type="NCBI Taxonomy" id="163714"/>
    <lineage>
        <taxon>Eukaryota</taxon>
        <taxon>Metazoa</taxon>
        <taxon>Ecdysozoa</taxon>
        <taxon>Arthropoda</taxon>
        <taxon>Crustacea</taxon>
        <taxon>Oligostraca</taxon>
        <taxon>Ostracoda</taxon>
        <taxon>Podocopa</taxon>
        <taxon>Podocopida</taxon>
        <taxon>Cytherocopina</taxon>
        <taxon>Cytheroidea</taxon>
        <taxon>Cytherideidae</taxon>
        <taxon>Cyprideis</taxon>
    </lineage>
</organism>
<dbReference type="SUPFAM" id="SSF47027">
    <property type="entry name" value="Acyl-CoA binding protein"/>
    <property type="match status" value="1"/>
</dbReference>
<dbReference type="PRINTS" id="PR00689">
    <property type="entry name" value="ACOABINDINGP"/>
</dbReference>
<gene>
    <name evidence="2" type="ORF">CTOB1V02_LOCUS13371</name>
</gene>
<keyword evidence="1" id="KW-0446">Lipid-binding</keyword>
<dbReference type="GO" id="GO:0006631">
    <property type="term" value="P:fatty acid metabolic process"/>
    <property type="evidence" value="ECO:0007669"/>
    <property type="project" value="TreeGrafter"/>
</dbReference>
<dbReference type="EMBL" id="OB673394">
    <property type="protein sequence ID" value="CAD7235556.1"/>
    <property type="molecule type" value="Genomic_DNA"/>
</dbReference>
<dbReference type="GO" id="GO:0000062">
    <property type="term" value="F:fatty-acyl-CoA binding"/>
    <property type="evidence" value="ECO:0007669"/>
    <property type="project" value="InterPro"/>
</dbReference>
<evidence type="ECO:0000256" key="1">
    <source>
        <dbReference type="ARBA" id="ARBA00023121"/>
    </source>
</evidence>
<dbReference type="GO" id="GO:0019915">
    <property type="term" value="P:lipid storage"/>
    <property type="evidence" value="ECO:0007669"/>
    <property type="project" value="UniProtKB-ARBA"/>
</dbReference>
<dbReference type="GO" id="GO:0005737">
    <property type="term" value="C:cytoplasm"/>
    <property type="evidence" value="ECO:0007669"/>
    <property type="project" value="TreeGrafter"/>
</dbReference>
<dbReference type="InterPro" id="IPR000582">
    <property type="entry name" value="Acyl-CoA-binding_protein"/>
</dbReference>
<dbReference type="Gene3D" id="1.20.80.10">
    <property type="match status" value="1"/>
</dbReference>
<accession>A0A7R8WPM0</accession>
<dbReference type="PROSITE" id="PS51228">
    <property type="entry name" value="ACB_2"/>
    <property type="match status" value="1"/>
</dbReference>
<sequence length="147" mass="16460">MAASLEDKRRLQLAFEAAVRVIQTLPKEGPFTPSNETKLKFYAFFKQATEGPCTKSRPSLWDVVNRAKHDAWAKLGDMSRQEAMKGYIENLLKIIDTMSYTSEVSDFKATAGGFPDSAGAFSDFLELSRSETEERQAAGQDRDPEEL</sequence>
<feature type="non-terminal residue" evidence="2">
    <location>
        <position position="147"/>
    </location>
</feature>
<reference evidence="2" key="1">
    <citation type="submission" date="2020-11" db="EMBL/GenBank/DDBJ databases">
        <authorList>
            <person name="Tran Van P."/>
        </authorList>
    </citation>
    <scope>NUCLEOTIDE SEQUENCE</scope>
</reference>
<dbReference type="Pfam" id="PF00887">
    <property type="entry name" value="ACBP"/>
    <property type="match status" value="1"/>
</dbReference>
<dbReference type="AlphaFoldDB" id="A0A7R8WPM0"/>
<dbReference type="InterPro" id="IPR022408">
    <property type="entry name" value="Acyl-CoA-binding_prot_CS"/>
</dbReference>